<dbReference type="Pfam" id="PF03702">
    <property type="entry name" value="AnmK"/>
    <property type="match status" value="1"/>
</dbReference>
<sequence>MSSPLERLARSGPRVVAGLMSGTSLDGIDAVIVRIEGTGTEVQIETLGFVSEPYDAELRDALGACVEVTTSNVRLVSQLHARLGDCFADAVEGALAAAGLGLDALDLVGSHGQTVQHVPEAEEVAGVPTRSTLQIGCPAVLAVRLGAPVVADFRAGDLALGGQAAPLAPFLDGALFAAPDETRVLLNLGGIANLTVLPPGGPPRAAFDTGPANMVLDALALRLTGQPYDEAGALAAQGTPDDLLVADVLDAPFFRAAPPKSTGREDFGAPFVDWLVGRGPAAPADLLATAAAVTARSIAEAIRRWVDPVPDRVIASGGGVHNPTLIAMLADELAPIPVETTAAYGLDPDAKEAVLFALLAHEWANGVRTGLPAVTGASRPAFQGSLTLP</sequence>
<dbReference type="RefSeq" id="WP_095512205.1">
    <property type="nucleotide sequence ID" value="NZ_MQWD01000001.1"/>
</dbReference>
<comment type="catalytic activity">
    <reaction evidence="1">
        <text>1,6-anhydro-N-acetyl-beta-muramate + ATP + H2O = N-acetyl-D-muramate 6-phosphate + ADP + H(+)</text>
        <dbReference type="Rhea" id="RHEA:24952"/>
        <dbReference type="ChEBI" id="CHEBI:15377"/>
        <dbReference type="ChEBI" id="CHEBI:15378"/>
        <dbReference type="ChEBI" id="CHEBI:30616"/>
        <dbReference type="ChEBI" id="CHEBI:58690"/>
        <dbReference type="ChEBI" id="CHEBI:58722"/>
        <dbReference type="ChEBI" id="CHEBI:456216"/>
        <dbReference type="EC" id="2.7.1.170"/>
    </reaction>
</comment>
<dbReference type="CDD" id="cd24050">
    <property type="entry name" value="ASKHA_NBD_ANMK"/>
    <property type="match status" value="1"/>
</dbReference>
<accession>A0A271J5I9</accession>
<dbReference type="AlphaFoldDB" id="A0A271J5I9"/>
<dbReference type="GO" id="GO:0005524">
    <property type="term" value="F:ATP binding"/>
    <property type="evidence" value="ECO:0007669"/>
    <property type="project" value="UniProtKB-UniRule"/>
</dbReference>
<gene>
    <name evidence="1" type="primary">anmK</name>
    <name evidence="2" type="ORF">BSZ37_19910</name>
</gene>
<comment type="pathway">
    <text evidence="1">Amino-sugar metabolism; 1,6-anhydro-N-acetylmuramate degradation.</text>
</comment>
<keyword evidence="1" id="KW-0067">ATP-binding</keyword>
<dbReference type="HAMAP" id="MF_01270">
    <property type="entry name" value="AnhMurNAc_kinase"/>
    <property type="match status" value="1"/>
</dbReference>
<keyword evidence="1" id="KW-0808">Transferase</keyword>
<dbReference type="GO" id="GO:0097175">
    <property type="term" value="P:1,6-anhydro-N-acetyl-beta-muramic acid catabolic process"/>
    <property type="evidence" value="ECO:0007669"/>
    <property type="project" value="UniProtKB-UniRule"/>
</dbReference>
<dbReference type="SUPFAM" id="SSF53067">
    <property type="entry name" value="Actin-like ATPase domain"/>
    <property type="match status" value="1"/>
</dbReference>
<dbReference type="NCBIfam" id="NF007148">
    <property type="entry name" value="PRK09585.3-2"/>
    <property type="match status" value="1"/>
</dbReference>
<dbReference type="InterPro" id="IPR043129">
    <property type="entry name" value="ATPase_NBD"/>
</dbReference>
<dbReference type="UniPathway" id="UPA00544"/>
<dbReference type="GO" id="GO:0006040">
    <property type="term" value="P:amino sugar metabolic process"/>
    <property type="evidence" value="ECO:0007669"/>
    <property type="project" value="InterPro"/>
</dbReference>
<dbReference type="Gene3D" id="3.30.420.40">
    <property type="match status" value="2"/>
</dbReference>
<comment type="pathway">
    <text evidence="1">Cell wall biogenesis; peptidoglycan recycling.</text>
</comment>
<dbReference type="GO" id="GO:0016773">
    <property type="term" value="F:phosphotransferase activity, alcohol group as acceptor"/>
    <property type="evidence" value="ECO:0007669"/>
    <property type="project" value="UniProtKB-UniRule"/>
</dbReference>
<keyword evidence="1" id="KW-0547">Nucleotide-binding</keyword>
<evidence type="ECO:0000256" key="1">
    <source>
        <dbReference type="HAMAP-Rule" id="MF_01270"/>
    </source>
</evidence>
<dbReference type="GO" id="GO:0009254">
    <property type="term" value="P:peptidoglycan turnover"/>
    <property type="evidence" value="ECO:0007669"/>
    <property type="project" value="UniProtKB-UniRule"/>
</dbReference>
<dbReference type="PANTHER" id="PTHR30605:SF0">
    <property type="entry name" value="ANHYDRO-N-ACETYLMURAMIC ACID KINASE"/>
    <property type="match status" value="1"/>
</dbReference>
<organism evidence="2 3">
    <name type="scientific">Rubrivirga marina</name>
    <dbReference type="NCBI Taxonomy" id="1196024"/>
    <lineage>
        <taxon>Bacteria</taxon>
        <taxon>Pseudomonadati</taxon>
        <taxon>Rhodothermota</taxon>
        <taxon>Rhodothermia</taxon>
        <taxon>Rhodothermales</taxon>
        <taxon>Rubricoccaceae</taxon>
        <taxon>Rubrivirga</taxon>
    </lineage>
</organism>
<keyword evidence="1" id="KW-0119">Carbohydrate metabolism</keyword>
<name>A0A271J5I9_9BACT</name>
<protein>
    <recommendedName>
        <fullName evidence="1">Anhydro-N-acetylmuramic acid kinase</fullName>
        <ecNumber evidence="1">2.7.1.170</ecNumber>
    </recommendedName>
    <alternativeName>
        <fullName evidence="1">AnhMurNAc kinase</fullName>
    </alternativeName>
</protein>
<dbReference type="GO" id="GO:0016301">
    <property type="term" value="F:kinase activity"/>
    <property type="evidence" value="ECO:0007669"/>
    <property type="project" value="UniProtKB-KW"/>
</dbReference>
<evidence type="ECO:0000313" key="3">
    <source>
        <dbReference type="Proteomes" id="UP000216339"/>
    </source>
</evidence>
<dbReference type="UniPathway" id="UPA00343"/>
<dbReference type="EMBL" id="MQWD01000001">
    <property type="protein sequence ID" value="PAP78527.1"/>
    <property type="molecule type" value="Genomic_DNA"/>
</dbReference>
<dbReference type="InterPro" id="IPR005338">
    <property type="entry name" value="Anhydro_N_Ac-Mur_kinase"/>
</dbReference>
<proteinExistence type="inferred from homology"/>
<comment type="caution">
    <text evidence="2">The sequence shown here is derived from an EMBL/GenBank/DDBJ whole genome shotgun (WGS) entry which is preliminary data.</text>
</comment>
<dbReference type="PANTHER" id="PTHR30605">
    <property type="entry name" value="ANHYDRO-N-ACETYLMURAMIC ACID KINASE"/>
    <property type="match status" value="1"/>
</dbReference>
<dbReference type="OrthoDB" id="9763949at2"/>
<dbReference type="EC" id="2.7.1.170" evidence="1"/>
<feature type="binding site" evidence="1">
    <location>
        <begin position="22"/>
        <end position="29"/>
    </location>
    <ligand>
        <name>ATP</name>
        <dbReference type="ChEBI" id="CHEBI:30616"/>
    </ligand>
</feature>
<keyword evidence="1 2" id="KW-0418">Kinase</keyword>
<dbReference type="Proteomes" id="UP000216339">
    <property type="component" value="Unassembled WGS sequence"/>
</dbReference>
<keyword evidence="3" id="KW-1185">Reference proteome</keyword>
<comment type="function">
    <text evidence="1">Catalyzes the specific phosphorylation of 1,6-anhydro-N-acetylmuramic acid (anhMurNAc) with the simultaneous cleavage of the 1,6-anhydro ring, generating MurNAc-6-P. Is required for the utilization of anhMurNAc either imported from the medium or derived from its own cell wall murein, and thus plays a role in cell wall recycling.</text>
</comment>
<reference evidence="2 3" key="1">
    <citation type="submission" date="2016-11" db="EMBL/GenBank/DDBJ databases">
        <title>Study of marine rhodopsin-containing bacteria.</title>
        <authorList>
            <person name="Yoshizawa S."/>
            <person name="Kumagai Y."/>
            <person name="Kogure K."/>
        </authorList>
    </citation>
    <scope>NUCLEOTIDE SEQUENCE [LARGE SCALE GENOMIC DNA]</scope>
    <source>
        <strain evidence="2 3">SAORIC-28</strain>
    </source>
</reference>
<evidence type="ECO:0000313" key="2">
    <source>
        <dbReference type="EMBL" id="PAP78527.1"/>
    </source>
</evidence>
<comment type="similarity">
    <text evidence="1">Belongs to the anhydro-N-acetylmuramic acid kinase family.</text>
</comment>